<keyword evidence="3" id="KW-1185">Reference proteome</keyword>
<sequence length="217" mass="23902">MAQNDYESSGYSTSASSDFGSLDERFKFPPAGIKNATKRRAVEKMEDLDEMMKESLVLSPEKRVRLSSASPARVMRIDDERDLQKNGRPPTRRSTSRDMQRSPRVRELRAAVSTGSALNALCTDSISPKLIGQYHGTGISPKRRCNLAESGSIYSKHRLGVSFSPLVAGARKKLATPQGIRGGLNSRQSPINSPRQGGLRSRGTPRILLSDRLKMLD</sequence>
<dbReference type="InParanoid" id="G0MN83"/>
<feature type="compositionally biased region" description="Low complexity" evidence="1">
    <location>
        <begin position="8"/>
        <end position="20"/>
    </location>
</feature>
<gene>
    <name evidence="2" type="ORF">CAEBREN_03622</name>
</gene>
<reference evidence="3" key="1">
    <citation type="submission" date="2011-07" db="EMBL/GenBank/DDBJ databases">
        <authorList>
            <consortium name="Caenorhabditis brenneri Sequencing and Analysis Consortium"/>
            <person name="Wilson R.K."/>
        </authorList>
    </citation>
    <scope>NUCLEOTIDE SEQUENCE [LARGE SCALE GENOMIC DNA]</scope>
    <source>
        <strain evidence="3">PB2801</strain>
    </source>
</reference>
<organism evidence="3">
    <name type="scientific">Caenorhabditis brenneri</name>
    <name type="common">Nematode worm</name>
    <dbReference type="NCBI Taxonomy" id="135651"/>
    <lineage>
        <taxon>Eukaryota</taxon>
        <taxon>Metazoa</taxon>
        <taxon>Ecdysozoa</taxon>
        <taxon>Nematoda</taxon>
        <taxon>Chromadorea</taxon>
        <taxon>Rhabditida</taxon>
        <taxon>Rhabditina</taxon>
        <taxon>Rhabditomorpha</taxon>
        <taxon>Rhabditoidea</taxon>
        <taxon>Rhabditidae</taxon>
        <taxon>Peloderinae</taxon>
        <taxon>Caenorhabditis</taxon>
    </lineage>
</organism>
<dbReference type="eggNOG" id="ENOG502TI7S">
    <property type="taxonomic scope" value="Eukaryota"/>
</dbReference>
<dbReference type="OMA" id="RLNTHND"/>
<feature type="compositionally biased region" description="Basic and acidic residues" evidence="1">
    <location>
        <begin position="95"/>
        <end position="104"/>
    </location>
</feature>
<accession>G0MN83</accession>
<dbReference type="HOGENOM" id="CLU_1246373_0_0_1"/>
<evidence type="ECO:0000313" key="3">
    <source>
        <dbReference type="Proteomes" id="UP000008068"/>
    </source>
</evidence>
<proteinExistence type="predicted"/>
<feature type="compositionally biased region" description="Polar residues" evidence="1">
    <location>
        <begin position="185"/>
        <end position="195"/>
    </location>
</feature>
<protein>
    <submittedName>
        <fullName evidence="2">Uncharacterized protein</fullName>
    </submittedName>
</protein>
<name>G0MN83_CAEBE</name>
<dbReference type="EMBL" id="GL379803">
    <property type="protein sequence ID" value="EGT38162.1"/>
    <property type="molecule type" value="Genomic_DNA"/>
</dbReference>
<dbReference type="FunCoup" id="G0MN83">
    <property type="interactions" value="107"/>
</dbReference>
<feature type="region of interest" description="Disordered" evidence="1">
    <location>
        <begin position="177"/>
        <end position="204"/>
    </location>
</feature>
<dbReference type="Proteomes" id="UP000008068">
    <property type="component" value="Unassembled WGS sequence"/>
</dbReference>
<dbReference type="OrthoDB" id="5819245at2759"/>
<evidence type="ECO:0000313" key="2">
    <source>
        <dbReference type="EMBL" id="EGT38162.1"/>
    </source>
</evidence>
<feature type="region of interest" description="Disordered" evidence="1">
    <location>
        <begin position="62"/>
        <end position="104"/>
    </location>
</feature>
<evidence type="ECO:0000256" key="1">
    <source>
        <dbReference type="SAM" id="MobiDB-lite"/>
    </source>
</evidence>
<feature type="region of interest" description="Disordered" evidence="1">
    <location>
        <begin position="1"/>
        <end position="29"/>
    </location>
</feature>
<dbReference type="AlphaFoldDB" id="G0MN83"/>
<feature type="compositionally biased region" description="Basic and acidic residues" evidence="1">
    <location>
        <begin position="75"/>
        <end position="85"/>
    </location>
</feature>